<keyword evidence="4" id="KW-1185">Reference proteome</keyword>
<name>A0AA86P4P7_9EUKA</name>
<gene>
    <name evidence="2" type="ORF">HINF_LOCUS17842</name>
    <name evidence="3" type="ORF">HINF_LOCUS67015</name>
</gene>
<dbReference type="AlphaFoldDB" id="A0AA86P4P7"/>
<dbReference type="EMBL" id="CAXDID020000458">
    <property type="protein sequence ID" value="CAL6093489.1"/>
    <property type="molecule type" value="Genomic_DNA"/>
</dbReference>
<sequence length="249" mass="29493">MDVQNHEINNLMKQLKQLEAECGQVEEHTQKNYALCDKYEKKLTKLTIQNSTLQKQVEELNTNDKTQLQTALQLIISQTEAFEDELSFLKKKNQKLEDEIIQIDSEHQNKMKDKNVELEREKREVSELNQRAQIALQRQNELSEQIANIQQQIEEQNHVNVQFASNIRTIQQMREKTEEIVHRPVVEKENFVETIYQDLKEYSNDLIKLMVMAYESPSKFIQRGGVQSYIDILSRIERKKAQILYVQDK</sequence>
<dbReference type="EMBL" id="CATOUU010000452">
    <property type="protein sequence ID" value="CAI9930197.1"/>
    <property type="molecule type" value="Genomic_DNA"/>
</dbReference>
<evidence type="ECO:0000313" key="2">
    <source>
        <dbReference type="EMBL" id="CAI9930197.1"/>
    </source>
</evidence>
<reference evidence="3 4" key="2">
    <citation type="submission" date="2024-07" db="EMBL/GenBank/DDBJ databases">
        <authorList>
            <person name="Akdeniz Z."/>
        </authorList>
    </citation>
    <scope>NUCLEOTIDE SEQUENCE [LARGE SCALE GENOMIC DNA]</scope>
</reference>
<protein>
    <submittedName>
        <fullName evidence="2">Uncharacterized protein</fullName>
    </submittedName>
</protein>
<proteinExistence type="predicted"/>
<feature type="coiled-coil region" evidence="1">
    <location>
        <begin position="1"/>
        <end position="159"/>
    </location>
</feature>
<evidence type="ECO:0000256" key="1">
    <source>
        <dbReference type="SAM" id="Coils"/>
    </source>
</evidence>
<evidence type="ECO:0000313" key="4">
    <source>
        <dbReference type="Proteomes" id="UP001642409"/>
    </source>
</evidence>
<reference evidence="2" key="1">
    <citation type="submission" date="2023-06" db="EMBL/GenBank/DDBJ databases">
        <authorList>
            <person name="Kurt Z."/>
        </authorList>
    </citation>
    <scope>NUCLEOTIDE SEQUENCE</scope>
</reference>
<evidence type="ECO:0000313" key="3">
    <source>
        <dbReference type="EMBL" id="CAL6093489.1"/>
    </source>
</evidence>
<keyword evidence="1" id="KW-0175">Coiled coil</keyword>
<comment type="caution">
    <text evidence="2">The sequence shown here is derived from an EMBL/GenBank/DDBJ whole genome shotgun (WGS) entry which is preliminary data.</text>
</comment>
<organism evidence="2">
    <name type="scientific">Hexamita inflata</name>
    <dbReference type="NCBI Taxonomy" id="28002"/>
    <lineage>
        <taxon>Eukaryota</taxon>
        <taxon>Metamonada</taxon>
        <taxon>Diplomonadida</taxon>
        <taxon>Hexamitidae</taxon>
        <taxon>Hexamitinae</taxon>
        <taxon>Hexamita</taxon>
    </lineage>
</organism>
<dbReference type="Proteomes" id="UP001642409">
    <property type="component" value="Unassembled WGS sequence"/>
</dbReference>
<accession>A0AA86P4P7</accession>